<gene>
    <name evidence="2" type="ORF">ACFOX3_02160</name>
</gene>
<sequence length="244" mass="27440">MKPCPKCQYIRQAKDASVHPDICPACGIAMNKWRPRPIVNDDSDAVIVPEQRTSLREHFMQLPNRVDSGSLWGRGVIWLGLSCWAFWFLFNGIDWQVIGGSFMHNINLPFHEFGHVLFMPFGRFMAILGGSLFQILLPLGLCIGFSFFHNDNFAASVTLWWCGQSFVDLAPYIADAEYRLLPLVGGGGEESHDWGNLLTWMNMVDSAHTIARASFVIGGVIMMLALAWGFQLLRKQKALEAQGY</sequence>
<accession>A0ABV8UZF5</accession>
<proteinExistence type="predicted"/>
<evidence type="ECO:0008006" key="4">
    <source>
        <dbReference type="Google" id="ProtNLM"/>
    </source>
</evidence>
<keyword evidence="1" id="KW-0472">Membrane</keyword>
<dbReference type="RefSeq" id="WP_290260307.1">
    <property type="nucleotide sequence ID" value="NZ_JAUFQG010000004.1"/>
</dbReference>
<name>A0ABV8UZF5_9GAMM</name>
<comment type="caution">
    <text evidence="2">The sequence shown here is derived from an EMBL/GenBank/DDBJ whole genome shotgun (WGS) entry which is preliminary data.</text>
</comment>
<feature type="transmembrane region" description="Helical" evidence="1">
    <location>
        <begin position="71"/>
        <end position="90"/>
    </location>
</feature>
<feature type="transmembrane region" description="Helical" evidence="1">
    <location>
        <begin position="124"/>
        <end position="148"/>
    </location>
</feature>
<organism evidence="2 3">
    <name type="scientific">Simiduia curdlanivorans</name>
    <dbReference type="NCBI Taxonomy" id="1492769"/>
    <lineage>
        <taxon>Bacteria</taxon>
        <taxon>Pseudomonadati</taxon>
        <taxon>Pseudomonadota</taxon>
        <taxon>Gammaproteobacteria</taxon>
        <taxon>Cellvibrionales</taxon>
        <taxon>Cellvibrionaceae</taxon>
        <taxon>Simiduia</taxon>
    </lineage>
</organism>
<reference evidence="3" key="1">
    <citation type="journal article" date="2019" name="Int. J. Syst. Evol. Microbiol.">
        <title>The Global Catalogue of Microorganisms (GCM) 10K type strain sequencing project: providing services to taxonomists for standard genome sequencing and annotation.</title>
        <authorList>
            <consortium name="The Broad Institute Genomics Platform"/>
            <consortium name="The Broad Institute Genome Sequencing Center for Infectious Disease"/>
            <person name="Wu L."/>
            <person name="Ma J."/>
        </authorList>
    </citation>
    <scope>NUCLEOTIDE SEQUENCE [LARGE SCALE GENOMIC DNA]</scope>
    <source>
        <strain evidence="3">CECT 8570</strain>
    </source>
</reference>
<dbReference type="Proteomes" id="UP001595840">
    <property type="component" value="Unassembled WGS sequence"/>
</dbReference>
<keyword evidence="3" id="KW-1185">Reference proteome</keyword>
<keyword evidence="1" id="KW-1133">Transmembrane helix</keyword>
<dbReference type="EMBL" id="JBHSCX010000003">
    <property type="protein sequence ID" value="MFC4361084.1"/>
    <property type="molecule type" value="Genomic_DNA"/>
</dbReference>
<evidence type="ECO:0000313" key="2">
    <source>
        <dbReference type="EMBL" id="MFC4361084.1"/>
    </source>
</evidence>
<evidence type="ECO:0000313" key="3">
    <source>
        <dbReference type="Proteomes" id="UP001595840"/>
    </source>
</evidence>
<evidence type="ECO:0000256" key="1">
    <source>
        <dbReference type="SAM" id="Phobius"/>
    </source>
</evidence>
<protein>
    <recommendedName>
        <fullName evidence="4">Zinc ribbon domain-containing protein</fullName>
    </recommendedName>
</protein>
<keyword evidence="1" id="KW-0812">Transmembrane</keyword>
<feature type="transmembrane region" description="Helical" evidence="1">
    <location>
        <begin position="210"/>
        <end position="230"/>
    </location>
</feature>